<dbReference type="AlphaFoldDB" id="A0A941ILA3"/>
<keyword evidence="1" id="KW-1133">Transmembrane helix</keyword>
<proteinExistence type="predicted"/>
<reference evidence="2" key="1">
    <citation type="submission" date="2021-04" db="EMBL/GenBank/DDBJ databases">
        <title>Genome based classification of Actinospica acidithermotolerans sp. nov., an actinobacterium isolated from an Indonesian hot spring.</title>
        <authorList>
            <person name="Kusuma A.B."/>
            <person name="Putra K.E."/>
            <person name="Nafisah S."/>
            <person name="Loh J."/>
            <person name="Nouioui I."/>
            <person name="Goodfellow M."/>
        </authorList>
    </citation>
    <scope>NUCLEOTIDE SEQUENCE</scope>
    <source>
        <strain evidence="2">MGRD01-02</strain>
    </source>
</reference>
<sequence length="94" mass="10190">MAIARSYFAYHHVVRALAGRVDHVTLFANLFLLATVTIILFPTRLLATFLAMAIAFAVPLASELRGMSRQRLDWLPTISGALVPPSGAPEVPST</sequence>
<dbReference type="EMBL" id="JAGSOH010000068">
    <property type="protein sequence ID" value="MBR7828853.1"/>
    <property type="molecule type" value="Genomic_DNA"/>
</dbReference>
<feature type="transmembrane region" description="Helical" evidence="1">
    <location>
        <begin position="21"/>
        <end position="39"/>
    </location>
</feature>
<organism evidence="2 3">
    <name type="scientific">Actinospica acidithermotolerans</name>
    <dbReference type="NCBI Taxonomy" id="2828514"/>
    <lineage>
        <taxon>Bacteria</taxon>
        <taxon>Bacillati</taxon>
        <taxon>Actinomycetota</taxon>
        <taxon>Actinomycetes</taxon>
        <taxon>Catenulisporales</taxon>
        <taxon>Actinospicaceae</taxon>
        <taxon>Actinospica</taxon>
    </lineage>
</organism>
<accession>A0A941ILA3</accession>
<keyword evidence="1" id="KW-0472">Membrane</keyword>
<comment type="caution">
    <text evidence="2">The sequence shown here is derived from an EMBL/GenBank/DDBJ whole genome shotgun (WGS) entry which is preliminary data.</text>
</comment>
<evidence type="ECO:0000256" key="1">
    <source>
        <dbReference type="SAM" id="Phobius"/>
    </source>
</evidence>
<evidence type="ECO:0000313" key="2">
    <source>
        <dbReference type="EMBL" id="MBR7828853.1"/>
    </source>
</evidence>
<name>A0A941ILA3_9ACTN</name>
<gene>
    <name evidence="2" type="ORF">KDK95_21265</name>
</gene>
<keyword evidence="1" id="KW-0812">Transmembrane</keyword>
<evidence type="ECO:0000313" key="3">
    <source>
        <dbReference type="Proteomes" id="UP000676325"/>
    </source>
</evidence>
<protein>
    <submittedName>
        <fullName evidence="2">Uncharacterized protein</fullName>
    </submittedName>
</protein>
<dbReference type="Proteomes" id="UP000676325">
    <property type="component" value="Unassembled WGS sequence"/>
</dbReference>
<keyword evidence="3" id="KW-1185">Reference proteome</keyword>
<feature type="transmembrane region" description="Helical" evidence="1">
    <location>
        <begin position="45"/>
        <end position="62"/>
    </location>
</feature>
<dbReference type="RefSeq" id="WP_212519989.1">
    <property type="nucleotide sequence ID" value="NZ_JAGSOH010000068.1"/>
</dbReference>